<reference evidence="2" key="2">
    <citation type="submission" date="2025-09" db="UniProtKB">
        <authorList>
            <consortium name="Ensembl"/>
        </authorList>
    </citation>
    <scope>IDENTIFICATION</scope>
</reference>
<proteinExistence type="predicted"/>
<dbReference type="Ensembl" id="ENSSDUT00000015362.1">
    <property type="protein sequence ID" value="ENSSDUP00000015077.1"/>
    <property type="gene ID" value="ENSSDUG00000011013.1"/>
</dbReference>
<keyword evidence="3" id="KW-1185">Reference proteome</keyword>
<sequence>MAESQMISDAVAAALPDLPDQVVKSVEDTLKALGAVTADDLQYITEGDLLPVLKPIQARRLVAAWAQNKSSTPTPALACSSPGSLLSSPSLSPVTPSPASSTATSSSPGSCYSHLQNWLDTFQIPWQKLPEELVQSLERQKRPSARLRREMIRIVVSEMMKICKNPTKHNTTEIAKRMVARYPKSLQDVIDGDVIGLGYHSLAKQLQSRVENVKRPDTPKMKKRKAASDDDTDEVSAEQRASVQDTYGCVNWMPKHLPLPETVESQLEKKEKMKTFEGMNFNSDAVKELMKSTYFTQRKEINNGASIQKLSQEWPFLFKEVGMAAHFQELTGVRLIESFLANVDKKGARLLNFFKRIDAHKHKQVLDALLKLQTERSQSTGCSEEVIQMVLLLLAHFDEKEEHLFHFVEKTSLAEEVQMESVPSTPCLIVCGKYIEPNLQAFSTSILTLTCTLGLFTFMLTCSPLGDTG</sequence>
<accession>A0A3B4U9M4</accession>
<evidence type="ECO:0000313" key="3">
    <source>
        <dbReference type="Proteomes" id="UP000261420"/>
    </source>
</evidence>
<dbReference type="Proteomes" id="UP000261420">
    <property type="component" value="Unplaced"/>
</dbReference>
<feature type="region of interest" description="Disordered" evidence="1">
    <location>
        <begin position="87"/>
        <end position="107"/>
    </location>
</feature>
<dbReference type="GeneTree" id="ENSGT00940000163828"/>
<feature type="compositionally biased region" description="Basic and acidic residues" evidence="1">
    <location>
        <begin position="211"/>
        <end position="220"/>
    </location>
</feature>
<dbReference type="PANTHER" id="PTHR31025:SF30">
    <property type="entry name" value="SI:DKEY-15H8.17"/>
    <property type="match status" value="1"/>
</dbReference>
<dbReference type="OMA" id="QDTYGCV"/>
<dbReference type="AlphaFoldDB" id="A0A3B4U9M4"/>
<protein>
    <submittedName>
        <fullName evidence="2">Uncharacterized protein</fullName>
    </submittedName>
</protein>
<feature type="region of interest" description="Disordered" evidence="1">
    <location>
        <begin position="208"/>
        <end position="240"/>
    </location>
</feature>
<reference evidence="2" key="1">
    <citation type="submission" date="2025-08" db="UniProtKB">
        <authorList>
            <consortium name="Ensembl"/>
        </authorList>
    </citation>
    <scope>IDENTIFICATION</scope>
</reference>
<evidence type="ECO:0000313" key="2">
    <source>
        <dbReference type="Ensembl" id="ENSSDUP00000015077.1"/>
    </source>
</evidence>
<evidence type="ECO:0000256" key="1">
    <source>
        <dbReference type="SAM" id="MobiDB-lite"/>
    </source>
</evidence>
<name>A0A3B4U9M4_SERDU</name>
<dbReference type="PANTHER" id="PTHR31025">
    <property type="entry name" value="SI:CH211-196P9.1-RELATED"/>
    <property type="match status" value="1"/>
</dbReference>
<organism evidence="2 3">
    <name type="scientific">Seriola dumerili</name>
    <name type="common">Greater amberjack</name>
    <name type="synonym">Caranx dumerili</name>
    <dbReference type="NCBI Taxonomy" id="41447"/>
    <lineage>
        <taxon>Eukaryota</taxon>
        <taxon>Metazoa</taxon>
        <taxon>Chordata</taxon>
        <taxon>Craniata</taxon>
        <taxon>Vertebrata</taxon>
        <taxon>Euteleostomi</taxon>
        <taxon>Actinopterygii</taxon>
        <taxon>Neopterygii</taxon>
        <taxon>Teleostei</taxon>
        <taxon>Neoteleostei</taxon>
        <taxon>Acanthomorphata</taxon>
        <taxon>Carangaria</taxon>
        <taxon>Carangiformes</taxon>
        <taxon>Carangidae</taxon>
        <taxon>Seriola</taxon>
    </lineage>
</organism>